<evidence type="ECO:0000256" key="3">
    <source>
        <dbReference type="PROSITE-ProRule" id="PRU00339"/>
    </source>
</evidence>
<dbReference type="PANTHER" id="PTHR44858:SF1">
    <property type="entry name" value="UDP-N-ACETYLGLUCOSAMINE--PEPTIDE N-ACETYLGLUCOSAMINYLTRANSFERASE SPINDLY-RELATED"/>
    <property type="match status" value="1"/>
</dbReference>
<dbReference type="RefSeq" id="WP_348265288.1">
    <property type="nucleotide sequence ID" value="NZ_CP121196.1"/>
</dbReference>
<accession>A0AAU7DQH4</accession>
<feature type="repeat" description="TPR" evidence="3">
    <location>
        <begin position="707"/>
        <end position="740"/>
    </location>
</feature>
<dbReference type="Gene3D" id="2.120.10.30">
    <property type="entry name" value="TolB, C-terminal domain"/>
    <property type="match status" value="1"/>
</dbReference>
<evidence type="ECO:0000256" key="2">
    <source>
        <dbReference type="ARBA" id="ARBA00022803"/>
    </source>
</evidence>
<feature type="repeat" description="TPR" evidence="3">
    <location>
        <begin position="639"/>
        <end position="672"/>
    </location>
</feature>
<name>A0AAU7DQH4_9BACT</name>
<keyword evidence="1" id="KW-0677">Repeat</keyword>
<dbReference type="SMART" id="SM00028">
    <property type="entry name" value="TPR"/>
    <property type="match status" value="7"/>
</dbReference>
<sequence length="842" mass="92488">MQRVLIGTAVILLAAGSGFVFEVSAKANPSQADVIPAYLKPIAMDETGRAALQPLTIDVPINGTIYPPDLIPPQFAWRDSNPATTVWRIQIFFGEKTRPIQVWSDGEKLQIGPVDESLTGYVPPTLTPEQAADHTWRPDPKTWEEIKKRSVSQSAKVIITGFANRQSIDPLTRAEAAISTSRDPVGAPIFYRDVPLIPPDPDTEQRGVIKPLPDSVLPKIKWQLRYVNQTESKVMMTNLPTCGNCHSFSRDGKTMGIDVDGPANDKGLYALIPLKKNSTISSDYLLRWSSFSEEHSQKRFGFMSQVSPDGKYVVNSIDVPHAHGTRVIDRLYNGFYENYGFGQVFYPTRGVLAWYSKETGKLQPLPGADDPNYVQTSAFWTPDGKYLIYSRAAARDPYPAGYKRSTYANDPNETQIQYDLYRIPFNDGKGGTPERIVGASENGMSNNFPKASPDGKWIIFVQCKNGLLMRPDSRLFIVPFEGGEARPLESNLARMNSWHTFNPNGHWLAFSSKSPSLYTHLYLTHIDERGHASPPVVVENATAANRAVNIPEFVNLGPEGLDHIDTPAIDFYREFDLAQQLQDAHKYADAIPAWKVAAEKDPTDARPWNNMGVALAASGKAIDAIAAYEKSIAMNSDSSQTHNNLGSALAEAGRLDEAKIQIEKAIALDGDNGAAHVNLGHLLEVTGHREEALQELTQGLQAAPKNADGHNIYGVILAREGKMNDAIAELQLAVKLAPNSAECRYNLGRAFAATERFSEAVPQLEAAAKLTGNREPAVLQMLGAMYSEIGNYPQALTTAQQALEIADKQQNLELAKVLRDDVARYQQKAAGQVTGPNGPARQ</sequence>
<dbReference type="InterPro" id="IPR011990">
    <property type="entry name" value="TPR-like_helical_dom_sf"/>
</dbReference>
<dbReference type="InterPro" id="IPR011659">
    <property type="entry name" value="WD40"/>
</dbReference>
<keyword evidence="2 3" id="KW-0802">TPR repeat</keyword>
<evidence type="ECO:0000256" key="1">
    <source>
        <dbReference type="ARBA" id="ARBA00022737"/>
    </source>
</evidence>
<dbReference type="Pfam" id="PF13432">
    <property type="entry name" value="TPR_16"/>
    <property type="match status" value="2"/>
</dbReference>
<dbReference type="SUPFAM" id="SSF48452">
    <property type="entry name" value="TPR-like"/>
    <property type="match status" value="1"/>
</dbReference>
<dbReference type="Pfam" id="PF13176">
    <property type="entry name" value="TPR_7"/>
    <property type="match status" value="1"/>
</dbReference>
<dbReference type="Pfam" id="PF07676">
    <property type="entry name" value="PD40"/>
    <property type="match status" value="1"/>
</dbReference>
<dbReference type="InterPro" id="IPR011042">
    <property type="entry name" value="6-blade_b-propeller_TolB-like"/>
</dbReference>
<dbReference type="InterPro" id="IPR019734">
    <property type="entry name" value="TPR_rpt"/>
</dbReference>
<dbReference type="PANTHER" id="PTHR44858">
    <property type="entry name" value="TETRATRICOPEPTIDE REPEAT PROTEIN 6"/>
    <property type="match status" value="1"/>
</dbReference>
<proteinExistence type="predicted"/>
<dbReference type="Gene3D" id="1.25.40.10">
    <property type="entry name" value="Tetratricopeptide repeat domain"/>
    <property type="match status" value="3"/>
</dbReference>
<protein>
    <submittedName>
        <fullName evidence="4">Tetratricopeptide repeat protein</fullName>
    </submittedName>
</protein>
<feature type="repeat" description="TPR" evidence="3">
    <location>
        <begin position="673"/>
        <end position="706"/>
    </location>
</feature>
<gene>
    <name evidence="4" type="ORF">P8935_12245</name>
</gene>
<organism evidence="4">
    <name type="scientific">Telmatobacter sp. DSM 110680</name>
    <dbReference type="NCBI Taxonomy" id="3036704"/>
    <lineage>
        <taxon>Bacteria</taxon>
        <taxon>Pseudomonadati</taxon>
        <taxon>Acidobacteriota</taxon>
        <taxon>Terriglobia</taxon>
        <taxon>Terriglobales</taxon>
        <taxon>Acidobacteriaceae</taxon>
        <taxon>Telmatobacter</taxon>
    </lineage>
</organism>
<evidence type="ECO:0000313" key="4">
    <source>
        <dbReference type="EMBL" id="XBH20063.1"/>
    </source>
</evidence>
<feature type="repeat" description="TPR" evidence="3">
    <location>
        <begin position="605"/>
        <end position="638"/>
    </location>
</feature>
<feature type="repeat" description="TPR" evidence="3">
    <location>
        <begin position="776"/>
        <end position="809"/>
    </location>
</feature>
<reference evidence="4" key="1">
    <citation type="submission" date="2023-03" db="EMBL/GenBank/DDBJ databases">
        <title>Edaphobacter sp.</title>
        <authorList>
            <person name="Huber K.J."/>
            <person name="Papendorf J."/>
            <person name="Pilke C."/>
            <person name="Bunk B."/>
            <person name="Sproeer C."/>
            <person name="Pester M."/>
        </authorList>
    </citation>
    <scope>NUCLEOTIDE SEQUENCE</scope>
    <source>
        <strain evidence="4">DSM 110680</strain>
    </source>
</reference>
<dbReference type="SUPFAM" id="SSF82171">
    <property type="entry name" value="DPP6 N-terminal domain-like"/>
    <property type="match status" value="1"/>
</dbReference>
<dbReference type="AlphaFoldDB" id="A0AAU7DQH4"/>
<dbReference type="InterPro" id="IPR050498">
    <property type="entry name" value="Ycf3"/>
</dbReference>
<dbReference type="EMBL" id="CP121196">
    <property type="protein sequence ID" value="XBH20063.1"/>
    <property type="molecule type" value="Genomic_DNA"/>
</dbReference>
<dbReference type="PROSITE" id="PS50005">
    <property type="entry name" value="TPR"/>
    <property type="match status" value="5"/>
</dbReference>